<dbReference type="PATRIC" id="fig|67855.3.peg.1025"/>
<keyword evidence="2" id="KW-1185">Reference proteome</keyword>
<dbReference type="AlphaFoldDB" id="A0A0J5P9M8"/>
<accession>A0A0J5P9M8</accession>
<reference evidence="1 2" key="1">
    <citation type="submission" date="2014-12" db="EMBL/GenBank/DDBJ databases">
        <title>Reclassification of Actinobacillus muris as Muribacter muris.</title>
        <authorList>
            <person name="Christensen H."/>
            <person name="Nicklas W."/>
            <person name="Bisgaard M."/>
        </authorList>
    </citation>
    <scope>NUCLEOTIDE SEQUENCE [LARGE SCALE GENOMIC DNA]</scope>
    <source>
        <strain evidence="1 2">Ackerman80-443D</strain>
    </source>
</reference>
<dbReference type="Pfam" id="PF05258">
    <property type="entry name" value="DciA"/>
    <property type="match status" value="1"/>
</dbReference>
<gene>
    <name evidence="1" type="ORF">RO21_00815</name>
</gene>
<name>A0A0J5P9M8_9PAST</name>
<comment type="caution">
    <text evidence="1">The sequence shown here is derived from an EMBL/GenBank/DDBJ whole genome shotgun (WGS) entry which is preliminary data.</text>
</comment>
<dbReference type="STRING" id="67855.RO21_00815"/>
<sequence>MKKNTTRNIGELLQNSSLAKIVQRANELNMLNHNIQQLLPSQYRGLYRIVNLYDNLLVFEVQNATVRQGLLLQQAHLLKCIQTDLPQVSELQFKVNPDFKPV</sequence>
<evidence type="ECO:0000313" key="2">
    <source>
        <dbReference type="Proteomes" id="UP000036270"/>
    </source>
</evidence>
<evidence type="ECO:0008006" key="3">
    <source>
        <dbReference type="Google" id="ProtNLM"/>
    </source>
</evidence>
<protein>
    <recommendedName>
        <fullName evidence="3">DUF721 domain-containing protein</fullName>
    </recommendedName>
</protein>
<organism evidence="1 2">
    <name type="scientific">Muribacter muris</name>
    <dbReference type="NCBI Taxonomy" id="67855"/>
    <lineage>
        <taxon>Bacteria</taxon>
        <taxon>Pseudomonadati</taxon>
        <taxon>Pseudomonadota</taxon>
        <taxon>Gammaproteobacteria</taxon>
        <taxon>Pasteurellales</taxon>
        <taxon>Pasteurellaceae</taxon>
        <taxon>Muribacter</taxon>
    </lineage>
</organism>
<dbReference type="RefSeq" id="WP_047975901.1">
    <property type="nucleotide sequence ID" value="NZ_JWIZ01000003.1"/>
</dbReference>
<dbReference type="InterPro" id="IPR007922">
    <property type="entry name" value="DciA-like"/>
</dbReference>
<evidence type="ECO:0000313" key="1">
    <source>
        <dbReference type="EMBL" id="KMK52425.1"/>
    </source>
</evidence>
<dbReference type="Proteomes" id="UP000036270">
    <property type="component" value="Unassembled WGS sequence"/>
</dbReference>
<dbReference type="EMBL" id="JWIZ01000003">
    <property type="protein sequence ID" value="KMK52425.1"/>
    <property type="molecule type" value="Genomic_DNA"/>
</dbReference>
<proteinExistence type="predicted"/>